<dbReference type="GO" id="GO:0005576">
    <property type="term" value="C:extracellular region"/>
    <property type="evidence" value="ECO:0007669"/>
    <property type="project" value="InterPro"/>
</dbReference>
<keyword evidence="1" id="KW-0732">Signal</keyword>
<keyword evidence="3" id="KW-1185">Reference proteome</keyword>
<proteinExistence type="predicted"/>
<reference evidence="2 3" key="1">
    <citation type="submission" date="2024-02" db="EMBL/GenBank/DDBJ databases">
        <title>Chromosome-level genome assembly of the Eurasian Minnow (Phoxinus phoxinus).</title>
        <authorList>
            <person name="Oriowo T.O."/>
            <person name="Martin S."/>
            <person name="Stange M."/>
            <person name="Chrysostomakis Y."/>
            <person name="Brown T."/>
            <person name="Winkler S."/>
            <person name="Kukowka S."/>
            <person name="Myers E.W."/>
            <person name="Bohne A."/>
        </authorList>
    </citation>
    <scope>NUCLEOTIDE SEQUENCE [LARGE SCALE GENOMIC DNA]</scope>
    <source>
        <strain evidence="2">ZFMK-TIS-60720</strain>
        <tissue evidence="2">Whole Organism</tissue>
    </source>
</reference>
<organism evidence="2 3">
    <name type="scientific">Phoxinus phoxinus</name>
    <name type="common">Eurasian minnow</name>
    <dbReference type="NCBI Taxonomy" id="58324"/>
    <lineage>
        <taxon>Eukaryota</taxon>
        <taxon>Metazoa</taxon>
        <taxon>Chordata</taxon>
        <taxon>Craniata</taxon>
        <taxon>Vertebrata</taxon>
        <taxon>Euteleostomi</taxon>
        <taxon>Actinopterygii</taxon>
        <taxon>Neopterygii</taxon>
        <taxon>Teleostei</taxon>
        <taxon>Ostariophysi</taxon>
        <taxon>Cypriniformes</taxon>
        <taxon>Leuciscidae</taxon>
        <taxon>Phoxininae</taxon>
        <taxon>Phoxinus</taxon>
    </lineage>
</organism>
<gene>
    <name evidence="2" type="ORF">R3I93_001120</name>
</gene>
<evidence type="ECO:0000313" key="3">
    <source>
        <dbReference type="Proteomes" id="UP001364617"/>
    </source>
</evidence>
<comment type="caution">
    <text evidence="2">The sequence shown here is derived from an EMBL/GenBank/DDBJ whole genome shotgun (WGS) entry which is preliminary data.</text>
</comment>
<protein>
    <recommendedName>
        <fullName evidence="4">Chemokine (C-X-C motif) ligand 8</fullName>
    </recommendedName>
</protein>
<accession>A0AAN9HG44</accession>
<dbReference type="SUPFAM" id="SSF54117">
    <property type="entry name" value="Interleukin 8-like chemokines"/>
    <property type="match status" value="1"/>
</dbReference>
<feature type="signal peptide" evidence="1">
    <location>
        <begin position="1"/>
        <end position="24"/>
    </location>
</feature>
<name>A0AAN9HG44_9TELE</name>
<dbReference type="Gene3D" id="2.40.50.40">
    <property type="match status" value="1"/>
</dbReference>
<dbReference type="Proteomes" id="UP001364617">
    <property type="component" value="Unassembled WGS sequence"/>
</dbReference>
<dbReference type="GO" id="GO:0006955">
    <property type="term" value="P:immune response"/>
    <property type="evidence" value="ECO:0007669"/>
    <property type="project" value="InterPro"/>
</dbReference>
<feature type="chain" id="PRO_5042831599" description="Chemokine (C-X-C motif) ligand 8" evidence="1">
    <location>
        <begin position="25"/>
        <end position="68"/>
    </location>
</feature>
<evidence type="ECO:0008006" key="4">
    <source>
        <dbReference type="Google" id="ProtNLM"/>
    </source>
</evidence>
<evidence type="ECO:0000256" key="1">
    <source>
        <dbReference type="SAM" id="SignalP"/>
    </source>
</evidence>
<dbReference type="EMBL" id="JAYKXH010000001">
    <property type="protein sequence ID" value="KAK7177065.1"/>
    <property type="molecule type" value="Genomic_DNA"/>
</dbReference>
<evidence type="ECO:0000313" key="2">
    <source>
        <dbReference type="EMBL" id="KAK7177065.1"/>
    </source>
</evidence>
<dbReference type="AlphaFoldDB" id="A0AAN9HG44"/>
<dbReference type="InterPro" id="IPR036048">
    <property type="entry name" value="Interleukin_8-like_sf"/>
</dbReference>
<sequence>MKFTVAAFLFLTCMALLSTKEVFAARLLPPQLRCQCVRTYSGKPINPKLIQNIETIPAGAKCKNVQIM</sequence>
<dbReference type="GO" id="GO:0008009">
    <property type="term" value="F:chemokine activity"/>
    <property type="evidence" value="ECO:0007669"/>
    <property type="project" value="InterPro"/>
</dbReference>